<accession>A0A2M8L248</accession>
<dbReference type="SUPFAM" id="SSF48295">
    <property type="entry name" value="TrpR-like"/>
    <property type="match status" value="1"/>
</dbReference>
<organism evidence="1 2">
    <name type="scientific">Candidatus Shapirobacteria bacterium CG10_big_fil_rev_8_21_14_0_10_36_6</name>
    <dbReference type="NCBI Taxonomy" id="1974886"/>
    <lineage>
        <taxon>Bacteria</taxon>
        <taxon>Candidatus Shapironibacteriota</taxon>
    </lineage>
</organism>
<evidence type="ECO:0000313" key="2">
    <source>
        <dbReference type="Proteomes" id="UP000229766"/>
    </source>
</evidence>
<proteinExistence type="predicted"/>
<dbReference type="Proteomes" id="UP000229766">
    <property type="component" value="Unassembled WGS sequence"/>
</dbReference>
<evidence type="ECO:0000313" key="1">
    <source>
        <dbReference type="EMBL" id="PJE66995.1"/>
    </source>
</evidence>
<dbReference type="AlphaFoldDB" id="A0A2M8L248"/>
<dbReference type="InterPro" id="IPR010921">
    <property type="entry name" value="Trp_repressor/repl_initiator"/>
</dbReference>
<reference evidence="2" key="1">
    <citation type="submission" date="2017-09" db="EMBL/GenBank/DDBJ databases">
        <title>Depth-based differentiation of microbial function through sediment-hosted aquifers and enrichment of novel symbionts in the deep terrestrial subsurface.</title>
        <authorList>
            <person name="Probst A.J."/>
            <person name="Ladd B."/>
            <person name="Jarett J.K."/>
            <person name="Geller-Mcgrath D.E."/>
            <person name="Sieber C.M.K."/>
            <person name="Emerson J.B."/>
            <person name="Anantharaman K."/>
            <person name="Thomas B.C."/>
            <person name="Malmstrom R."/>
            <person name="Stieglmeier M."/>
            <person name="Klingl A."/>
            <person name="Woyke T."/>
            <person name="Ryan C.M."/>
            <person name="Banfield J.F."/>
        </authorList>
    </citation>
    <scope>NUCLEOTIDE SEQUENCE [LARGE SCALE GENOMIC DNA]</scope>
</reference>
<gene>
    <name evidence="1" type="ORF">COU93_01205</name>
</gene>
<dbReference type="EMBL" id="PFEI01000070">
    <property type="protein sequence ID" value="PJE66995.1"/>
    <property type="molecule type" value="Genomic_DNA"/>
</dbReference>
<feature type="non-terminal residue" evidence="1">
    <location>
        <position position="1"/>
    </location>
</feature>
<name>A0A2M8L248_9BACT</name>
<dbReference type="GO" id="GO:0043565">
    <property type="term" value="F:sequence-specific DNA binding"/>
    <property type="evidence" value="ECO:0007669"/>
    <property type="project" value="InterPro"/>
</dbReference>
<protein>
    <submittedName>
        <fullName evidence="1">IS3 family transposase</fullName>
    </submittedName>
</protein>
<comment type="caution">
    <text evidence="1">The sequence shown here is derived from an EMBL/GenBank/DDBJ whole genome shotgun (WGS) entry which is preliminary data.</text>
</comment>
<sequence length="133" mass="14884">KAKVALTAIKEEKTVAELASQFSVHPTQIKQWRDILEKDGPTLFQTRQTDKEKDGESLVANLYEEIGKLKVQSEWLKKSWASETRGIPPHNIVLSHIDKSIDIPLSIQADLLGISRSAIYSHPSQLTPLILST</sequence>